<evidence type="ECO:0000313" key="4">
    <source>
        <dbReference type="Proteomes" id="UP000677913"/>
    </source>
</evidence>
<dbReference type="RefSeq" id="WP_211470910.1">
    <property type="nucleotide sequence ID" value="NZ_JAGSXH010000124.1"/>
</dbReference>
<keyword evidence="4" id="KW-1185">Reference proteome</keyword>
<protein>
    <submittedName>
        <fullName evidence="3">ParB N-terminal domain-containing protein</fullName>
    </submittedName>
</protein>
<dbReference type="Gene3D" id="3.90.1530.10">
    <property type="entry name" value="Conserved hypothetical protein from pyrococcus furiosus pfu- 392566-001, ParB domain"/>
    <property type="match status" value="1"/>
</dbReference>
<dbReference type="InterPro" id="IPR003115">
    <property type="entry name" value="ParB_N"/>
</dbReference>
<organism evidence="3 4">
    <name type="scientific">Actinocrinis puniceicyclus</name>
    <dbReference type="NCBI Taxonomy" id="977794"/>
    <lineage>
        <taxon>Bacteria</taxon>
        <taxon>Bacillati</taxon>
        <taxon>Actinomycetota</taxon>
        <taxon>Actinomycetes</taxon>
        <taxon>Catenulisporales</taxon>
        <taxon>Actinospicaceae</taxon>
        <taxon>Actinocrinis</taxon>
    </lineage>
</organism>
<dbReference type="SMART" id="SM00470">
    <property type="entry name" value="ParB"/>
    <property type="match status" value="1"/>
</dbReference>
<feature type="domain" description="ParB-like N-terminal" evidence="2">
    <location>
        <begin position="22"/>
        <end position="106"/>
    </location>
</feature>
<accession>A0A8J7WU12</accession>
<gene>
    <name evidence="3" type="ORF">KGA66_24020</name>
</gene>
<comment type="caution">
    <text evidence="3">The sequence shown here is derived from an EMBL/GenBank/DDBJ whole genome shotgun (WGS) entry which is preliminary data.</text>
</comment>
<reference evidence="3" key="1">
    <citation type="submission" date="2021-04" db="EMBL/GenBank/DDBJ databases">
        <title>Genome based classification of Actinospica acidithermotolerans sp. nov., an actinobacterium isolated from an Indonesian hot spring.</title>
        <authorList>
            <person name="Kusuma A.B."/>
            <person name="Putra K.E."/>
            <person name="Nafisah S."/>
            <person name="Loh J."/>
            <person name="Nouioui I."/>
            <person name="Goodfellow M."/>
        </authorList>
    </citation>
    <scope>NUCLEOTIDE SEQUENCE</scope>
    <source>
        <strain evidence="3">DSM 45618</strain>
    </source>
</reference>
<proteinExistence type="predicted"/>
<evidence type="ECO:0000256" key="1">
    <source>
        <dbReference type="SAM" id="MobiDB-lite"/>
    </source>
</evidence>
<feature type="region of interest" description="Disordered" evidence="1">
    <location>
        <begin position="218"/>
        <end position="246"/>
    </location>
</feature>
<dbReference type="AlphaFoldDB" id="A0A8J7WU12"/>
<evidence type="ECO:0000259" key="2">
    <source>
        <dbReference type="SMART" id="SM00470"/>
    </source>
</evidence>
<dbReference type="EMBL" id="JAGSXH010000124">
    <property type="protein sequence ID" value="MBS2966134.1"/>
    <property type="molecule type" value="Genomic_DNA"/>
</dbReference>
<sequence length="327" mass="35699">MLDVLLSDSDRSTSAQRPAPTTFLPLELLRTGESPRSDGIDREYVGMLAAVEVRLPPILVHRGTMRVIDGVHRLHAARLAGASTIEVEFFDGTDREVFVKAVEANIANGLPLSLRDRKNCAARIIRSYPEWSDRLIAAKTGLATKTVAALRADSCADVDQSGMRVGADGRLRPVNVAAGRLRAGEVLERNPEASLREIARQAGISVGTARDVRERLLQGRSLLPGDGDRAEVARSATDPTPHPRPESVNLVNVLESLRRDPALRYSEDGRTLIRWLDARIIRTEEAGYATRVPPHQAAVIAKAARACAQLWENIAQGLERRAAVENP</sequence>
<dbReference type="SUPFAM" id="SSF110849">
    <property type="entry name" value="ParB/Sulfiredoxin"/>
    <property type="match status" value="1"/>
</dbReference>
<name>A0A8J7WU12_9ACTN</name>
<dbReference type="Proteomes" id="UP000677913">
    <property type="component" value="Unassembled WGS sequence"/>
</dbReference>
<evidence type="ECO:0000313" key="3">
    <source>
        <dbReference type="EMBL" id="MBS2966134.1"/>
    </source>
</evidence>
<dbReference type="InterPro" id="IPR036086">
    <property type="entry name" value="ParB/Sulfiredoxin_sf"/>
</dbReference>